<dbReference type="PANTHER" id="PTHR42884">
    <property type="entry name" value="PROPROTEIN CONVERTASE SUBTILISIN/KEXIN-RELATED"/>
    <property type="match status" value="1"/>
</dbReference>
<keyword evidence="6" id="KW-0732">Signal</keyword>
<dbReference type="EMBL" id="CAJZBQ010000061">
    <property type="protein sequence ID" value="CAG9335196.1"/>
    <property type="molecule type" value="Genomic_DNA"/>
</dbReference>
<feature type="domain" description="TNFR-Cys" evidence="7">
    <location>
        <begin position="1630"/>
        <end position="1668"/>
    </location>
</feature>
<keyword evidence="5" id="KW-0472">Membrane</keyword>
<dbReference type="InterPro" id="IPR006212">
    <property type="entry name" value="Furin_repeat"/>
</dbReference>
<feature type="chain" id="PRO_5043515912" description="TNFR-Cys domain-containing protein" evidence="6">
    <location>
        <begin position="19"/>
        <end position="3003"/>
    </location>
</feature>
<feature type="transmembrane region" description="Helical" evidence="5">
    <location>
        <begin position="2720"/>
        <end position="2745"/>
    </location>
</feature>
<proteinExistence type="predicted"/>
<dbReference type="InterPro" id="IPR001368">
    <property type="entry name" value="TNFR/NGFR_Cys_rich_reg"/>
</dbReference>
<dbReference type="SMART" id="SM00261">
    <property type="entry name" value="FU"/>
    <property type="match status" value="7"/>
</dbReference>
<dbReference type="Proteomes" id="UP001162131">
    <property type="component" value="Unassembled WGS sequence"/>
</dbReference>
<organism evidence="8 9">
    <name type="scientific">Blepharisma stoltei</name>
    <dbReference type="NCBI Taxonomy" id="1481888"/>
    <lineage>
        <taxon>Eukaryota</taxon>
        <taxon>Sar</taxon>
        <taxon>Alveolata</taxon>
        <taxon>Ciliophora</taxon>
        <taxon>Postciliodesmatophora</taxon>
        <taxon>Heterotrichea</taxon>
        <taxon>Heterotrichida</taxon>
        <taxon>Blepharismidae</taxon>
        <taxon>Blepharisma</taxon>
    </lineage>
</organism>
<dbReference type="Gene3D" id="2.10.220.10">
    <property type="entry name" value="Hormone Receptor, Insulin-like Growth Factor Receptor 1, Chain A, domain 2"/>
    <property type="match status" value="4"/>
</dbReference>
<feature type="domain" description="TNFR-Cys" evidence="7">
    <location>
        <begin position="2007"/>
        <end position="2045"/>
    </location>
</feature>
<gene>
    <name evidence="8" type="ORF">BSTOLATCC_MIC63401</name>
</gene>
<keyword evidence="9" id="KW-1185">Reference proteome</keyword>
<reference evidence="8" key="1">
    <citation type="submission" date="2021-09" db="EMBL/GenBank/DDBJ databases">
        <authorList>
            <consortium name="AG Swart"/>
            <person name="Singh M."/>
            <person name="Singh A."/>
            <person name="Seah K."/>
            <person name="Emmerich C."/>
        </authorList>
    </citation>
    <scope>NUCLEOTIDE SEQUENCE</scope>
    <source>
        <strain evidence="8">ATCC30299</strain>
    </source>
</reference>
<evidence type="ECO:0000256" key="5">
    <source>
        <dbReference type="SAM" id="Phobius"/>
    </source>
</evidence>
<accession>A0AAU9KAX4</accession>
<evidence type="ECO:0000256" key="1">
    <source>
        <dbReference type="ARBA" id="ARBA00022670"/>
    </source>
</evidence>
<protein>
    <recommendedName>
        <fullName evidence="7">TNFR-Cys domain-containing protein</fullName>
    </recommendedName>
</protein>
<dbReference type="Gene3D" id="2.60.120.200">
    <property type="match status" value="3"/>
</dbReference>
<feature type="transmembrane region" description="Helical" evidence="5">
    <location>
        <begin position="2799"/>
        <end position="2822"/>
    </location>
</feature>
<keyword evidence="5" id="KW-0812">Transmembrane</keyword>
<evidence type="ECO:0000313" key="9">
    <source>
        <dbReference type="Proteomes" id="UP001162131"/>
    </source>
</evidence>
<dbReference type="GO" id="GO:0016485">
    <property type="term" value="P:protein processing"/>
    <property type="evidence" value="ECO:0007669"/>
    <property type="project" value="TreeGrafter"/>
</dbReference>
<dbReference type="CDD" id="cd00064">
    <property type="entry name" value="FU"/>
    <property type="match status" value="5"/>
</dbReference>
<name>A0AAU9KAX4_9CILI</name>
<dbReference type="SMART" id="SM00181">
    <property type="entry name" value="EGF"/>
    <property type="match status" value="8"/>
</dbReference>
<dbReference type="SUPFAM" id="SSF57184">
    <property type="entry name" value="Growth factor receptor domain"/>
    <property type="match status" value="5"/>
</dbReference>
<dbReference type="GO" id="GO:0000139">
    <property type="term" value="C:Golgi membrane"/>
    <property type="evidence" value="ECO:0007669"/>
    <property type="project" value="TreeGrafter"/>
</dbReference>
<dbReference type="GO" id="GO:0005802">
    <property type="term" value="C:trans-Golgi network"/>
    <property type="evidence" value="ECO:0007669"/>
    <property type="project" value="TreeGrafter"/>
</dbReference>
<evidence type="ECO:0000256" key="3">
    <source>
        <dbReference type="ARBA" id="ARBA00022825"/>
    </source>
</evidence>
<feature type="signal peptide" evidence="6">
    <location>
        <begin position="1"/>
        <end position="18"/>
    </location>
</feature>
<keyword evidence="4" id="KW-1015">Disulfide bond</keyword>
<feature type="transmembrane region" description="Helical" evidence="5">
    <location>
        <begin position="2946"/>
        <end position="2967"/>
    </location>
</feature>
<keyword evidence="3" id="KW-0720">Serine protease</keyword>
<feature type="domain" description="TNFR-Cys" evidence="7">
    <location>
        <begin position="2375"/>
        <end position="2415"/>
    </location>
</feature>
<dbReference type="PROSITE" id="PS00652">
    <property type="entry name" value="TNFR_NGFR_1"/>
    <property type="match status" value="3"/>
</dbReference>
<dbReference type="PANTHER" id="PTHR42884:SF23">
    <property type="entry name" value="FURIN-LIKE PROTEASE 2"/>
    <property type="match status" value="1"/>
</dbReference>
<comment type="caution">
    <text evidence="8">The sequence shown here is derived from an EMBL/GenBank/DDBJ whole genome shotgun (WGS) entry which is preliminary data.</text>
</comment>
<evidence type="ECO:0000256" key="4">
    <source>
        <dbReference type="ARBA" id="ARBA00023157"/>
    </source>
</evidence>
<evidence type="ECO:0000259" key="7">
    <source>
        <dbReference type="PROSITE" id="PS00652"/>
    </source>
</evidence>
<dbReference type="InterPro" id="IPR013320">
    <property type="entry name" value="ConA-like_dom_sf"/>
</dbReference>
<keyword evidence="1" id="KW-0645">Protease</keyword>
<feature type="transmembrane region" description="Helical" evidence="5">
    <location>
        <begin position="2766"/>
        <end position="2793"/>
    </location>
</feature>
<dbReference type="SUPFAM" id="SSF49899">
    <property type="entry name" value="Concanavalin A-like lectins/glucanases"/>
    <property type="match status" value="7"/>
</dbReference>
<evidence type="ECO:0000256" key="6">
    <source>
        <dbReference type="SAM" id="SignalP"/>
    </source>
</evidence>
<dbReference type="InterPro" id="IPR000742">
    <property type="entry name" value="EGF"/>
</dbReference>
<dbReference type="GO" id="GO:0004252">
    <property type="term" value="F:serine-type endopeptidase activity"/>
    <property type="evidence" value="ECO:0007669"/>
    <property type="project" value="TreeGrafter"/>
</dbReference>
<feature type="transmembrane region" description="Helical" evidence="5">
    <location>
        <begin position="2915"/>
        <end position="2934"/>
    </location>
</feature>
<feature type="transmembrane region" description="Helical" evidence="5">
    <location>
        <begin position="2883"/>
        <end position="2903"/>
    </location>
</feature>
<dbReference type="InterPro" id="IPR009030">
    <property type="entry name" value="Growth_fac_rcpt_cys_sf"/>
</dbReference>
<keyword evidence="2" id="KW-0378">Hydrolase</keyword>
<evidence type="ECO:0000256" key="2">
    <source>
        <dbReference type="ARBA" id="ARBA00022801"/>
    </source>
</evidence>
<keyword evidence="5" id="KW-1133">Transmembrane helix</keyword>
<feature type="transmembrane region" description="Helical" evidence="5">
    <location>
        <begin position="2859"/>
        <end position="2877"/>
    </location>
</feature>
<sequence>MILALFYFSKIVLTFVAATCPYNSVTIGCANSKYFIDTKVCADVCPSLFTPAISNGYDCCNAPTYANAVIFELEFSTIKDVTATYIASSTDPSEYFLNPSSIPYNSPTQNSPLPTIDRGFYFAKTSSITSNKSHIPGLYFTLNIWIKPLETGEILNVILSSNSYIRIWIDSGFFKFSALIYDSNNTPITQTVATVYSINSSWHPASMIIYQATCNQANIFYYVDYASVGNTALMNRETRFPDGNYAWTIGNLSGGNSFRGFIYWLQARADYIQSSATITVTVNCIDNQFWNGSTCQNCNSNCQTWPWCIRSSDCSICYLQDCAYCIGYAQSMCTGCATGMPTSCCDVYGSACTQTWTNTACNSGMILIGGVCLYACPYGFGNCAAVSSAVINADFTGGFVGTYGSILVTATSSASYNYWNSPESSDPFPAKNRGLYFNSNQFLSGNINLSNTWTMSMWVYPISGTLIGHSTDMLNIDSSGIISFYLEKWDGSAASYSATQSTTTNAWNYVSYSVGFANKITTVTPFLNKVAGTPKTVTNYVFRLPSGGKLYIGKGPTNFKGFIAYFILWQVTISDFTFYYNINSLTGGLVPTLWPCDYSHYYDGSACQSCLDSSCTNGCTRGTSCYICDDFLCARCSSFWAWACTLCIPNASGTPCSCNSGFYQPTNQALCSACYSGCTHCTGSYYHLCTSCISSYFLYNSKLCLPDCPTGYTKNTATASCDLSSLLPLSFSFNNKILLDQISGVQVGSSSANSYPTYDGAEPYPAYLRGYYFGPGTWLKPMLMLAPNFSISLWIKTIVSGSVITKYVTTVQWSLQISALGNPKLSILLMDSSSTISVTGSYSVIDSWFFVSFDGKINSDGTTTINSYIDTASQITSTTATPLFLLDNATGNMYIGMGFTGFLWKLNFYSQNNHALDDWQTVGCSGICTKCPADLSCPDNCLLSQYYDGSVCQNCINTCNKGCRNSDTCRLCKTKECATCIEFTGSSSCLTCITNAVSDGNGGCTCAPNAFWVSSTQTCEVCDTLCSTCLKTAYFECSACLGGYQLAGTVCLDECPYSTSCSAVTTAVIDQSFNADFQGSYGIFTTGTSAATFQFFNSPETVDPIPAYKRGLYFDGTMRLLSSVPIYISYSFSVGTWLYVITNGDLLQKHTLLTLSSAGSISATIVNPSQATSTQILVASSSFTGWAYLSITFQYSLGSTTLTIYINGISSSAVTATKKIFRDQAPTYLMLGKSNSSGFIGFLYYFQLWNTAIAGFTSIINNFSFCGSGQGASCLWTCDISSYNDGSSYLGCSSCSYGCRRGASCNICDDTLCLVCTGFGTNKCTQCVASAVLISGSCFCNANYGKSADGQSCIACFNGCSQCTDITYNKCTACNTGFYFYSNTGQCLTECPSGYTANSGTKTCDYLSYIGISLDLTDQIRLDTVSNFDVGSLNTNTYPDWSDNSDPVPSKQRGYYFANNDSLYSKVMLAPSFTISLWTKPLSGGILMAKWTSTVILLIGMDTSGFPICSAVLADWSTKTLTTPTSICNSWHFLSFTGQVQSDGKTSFNLYLNNVVKSTITTTTLTYFKDSNTGSAGKLAIGYDPSIGNNGLYGFLARVMIYNSYNYQSSDYATSSCATGCSACPSNHLCLSECDFDKYPDSCGACLTGCNKGCVSDLTCQLCRDKECYSCTTFSGECTSCITNSHKVNGHCTCLTNALWVSSSQSCELCDSICASCSNLKFNGCLTCASGYYLIQSLCMSFCPTGYIINGDNCDGDSTYTNFFVFNLMPHQIKDVVYDLESNIPVLTGQDSKFYPNYDSTDPIAAIYRGYYYTGSSFMQLPPYGSISSPLLTFSPKFVISSWIKPKLGTGVIFSKQASSGSFKKYVSLELINKAISLTLTLKDSTTITYTSANPSLEATLSQWNFISASSSINSTPQQIVALSKNLVSDTSSGLDASWLNDLENSSFITIGACHFDSTTYTSFFNGFLWDLKIYNTLITVSSLTSSTCSGCSLCPINNANSCLDNCDIDKYWNGNSCVSCLSGCSSKGCVRTDKNCNLCQDIICEICDDYTSTCITCKTHASLVGVSCQCDLGYFWDSANENCGLCDASCKTCTSTTYLDCLECSDGLYKMSGACLANCPAGFSPSGGVCMMVQEKIFDLDLNTLNGVIYDKASLIPVITGSSKQFYPNYEPDDPIPAYLRGFYFNGKSSILRMPEYSNYTSPRLVITSTFTISIWLNTETSYGTLFSKHNISDNYSTLYSISLMGSKVSISFTLSSFQTFYMADRLLNNYEWSHVVFTLELTQNGYTKLSCYINGFLDSPGITIYGTFQDQGPHTTFSIGAKLTASAIYNFYQGFLYQIQVYNIIKPISSLSTTSCTESCSVCPTTQICIPNCKINEYWSGPSYNACYKCNIKCKSSCRDWRSACSLCGDLLCDNCIDYSSIGCVSCKENAINHDSCICDINYVLDPSNNNTCIPVKDGGFRGSDGKLYSCPNLCTHCESLTKCNSCVENASLKNELCYCDLSYNGTKNCTLVTFSASLTVLSDNSLYLIFSESLANSLTVNDFTITIEKQGEASFKMENVNNTCYYISLNIVEAVSKGTLAILKFLNLTEVRSVSNGILNSSVMSVSLNSYDPQPYSPAIAAISSQATAAVQTAISGAVVMSVANPSPSSLWSMMNSLQILSYLTLSGIPFSSKMSTFLINLNSFNLFPNAFSYIIDKNEGNTPYSQAKEFGYDSDLILITTGNDFTLIMASLLILPIIWFFSQCSYRWLGKKFMKTIKAYQFAFYLRFWIQCYLELGAAASIGLATLGLNNITQITNFIICISICMLLIATPPLHFWFSYKNKNRIQSREKTFTALFSSLFYEFRIDRGLLATQYYFVFFIRRLIYIVNLVFLRDYPQTEVTINIVLSLMTIMHLIFCWPFEDPILQISNLLTEIMIWLVMVLTAAYLFNLEEEIVSTIENVIVGIVIGVMVIQAFASIAIFARTLYGIIYHKLAKAGIVKNSIKPLNNQIKNAQKSNL</sequence>
<evidence type="ECO:0000313" key="8">
    <source>
        <dbReference type="EMBL" id="CAG9335196.1"/>
    </source>
</evidence>